<accession>A0AC61NII6</accession>
<evidence type="ECO:0000313" key="2">
    <source>
        <dbReference type="Proteomes" id="UP000826212"/>
    </source>
</evidence>
<protein>
    <submittedName>
        <fullName evidence="1">Phage abortive infection protein</fullName>
    </submittedName>
</protein>
<keyword evidence="2" id="KW-1185">Reference proteome</keyword>
<proteinExistence type="predicted"/>
<evidence type="ECO:0000313" key="1">
    <source>
        <dbReference type="EMBL" id="QZE15531.1"/>
    </source>
</evidence>
<reference evidence="1" key="1">
    <citation type="submission" date="2021-08" db="EMBL/GenBank/DDBJ databases">
        <title>Novel anaerobic bacterium isolated from sea squirt in East Sea, Republic of Korea.</title>
        <authorList>
            <person name="Nguyen T.H."/>
            <person name="Li Z."/>
            <person name="Lee Y.-J."/>
            <person name="Ko J."/>
            <person name="Kim S.-G."/>
        </authorList>
    </citation>
    <scope>NUCLEOTIDE SEQUENCE</scope>
    <source>
        <strain evidence="1">KCTC 25031</strain>
    </source>
</reference>
<organism evidence="1 2">
    <name type="scientific">Halosquirtibacter laminarini</name>
    <dbReference type="NCBI Taxonomy" id="3374600"/>
    <lineage>
        <taxon>Bacteria</taxon>
        <taxon>Pseudomonadati</taxon>
        <taxon>Bacteroidota</taxon>
        <taxon>Bacteroidia</taxon>
        <taxon>Marinilabiliales</taxon>
        <taxon>Prolixibacteraceae</taxon>
        <taxon>Halosquirtibacter</taxon>
    </lineage>
</organism>
<dbReference type="Proteomes" id="UP000826212">
    <property type="component" value="Chromosome"/>
</dbReference>
<gene>
    <name evidence="1" type="ORF">K4L44_06780</name>
</gene>
<name>A0AC61NII6_9BACT</name>
<sequence length="370" mass="43549">MNELLLFIWILMQLAYFEYLLEKSLDDKKHLKVCILSDILNVITITVTISLKLVLFSYIQVIVYILIRFYIHKLYKSKVYVDFCLIPIVSLLAIKYLSLCNTVDLSCAFSKIIFKIKIGTMSETTDWDVITACVGWVTFWAFWAQLKANELASDDAKRSGIQDTFNSMMETYNRNLLNLRFNDNIGLDAIDNYVLIINDLIKVDSISTKDFYLAYSYFYFIRKKNDINRLKKTFLNGYPVSGIENYEMSLEINRSNHSALSTYYYQLYRIVKYIVVDNKDFLDEEEKKKYIGILRAQMSPNEQLLLFYNWLAGDQMNKIGNGLDKQFGYSWENIEKKNYFFSEHKVIKHLNTLELEDDLIKLCKAKNFIS</sequence>
<dbReference type="EMBL" id="CP081303">
    <property type="protein sequence ID" value="QZE15531.1"/>
    <property type="molecule type" value="Genomic_DNA"/>
</dbReference>